<accession>A0A139WK55</accession>
<name>A0A139WK55_TRICA</name>
<proteinExistence type="predicted"/>
<gene>
    <name evidence="1" type="primary">AUGUSTUS-3.0.2_32929</name>
    <name evidence="1" type="ORF">TcasGA2_TC032929</name>
</gene>
<evidence type="ECO:0000313" key="1">
    <source>
        <dbReference type="EMBL" id="KYB28175.1"/>
    </source>
</evidence>
<reference evidence="1 2" key="1">
    <citation type="journal article" date="2008" name="Nature">
        <title>The genome of the model beetle and pest Tribolium castaneum.</title>
        <authorList>
            <consortium name="Tribolium Genome Sequencing Consortium"/>
            <person name="Richards S."/>
            <person name="Gibbs R.A."/>
            <person name="Weinstock G.M."/>
            <person name="Brown S.J."/>
            <person name="Denell R."/>
            <person name="Beeman R.W."/>
            <person name="Gibbs R."/>
            <person name="Beeman R.W."/>
            <person name="Brown S.J."/>
            <person name="Bucher G."/>
            <person name="Friedrich M."/>
            <person name="Grimmelikhuijzen C.J."/>
            <person name="Klingler M."/>
            <person name="Lorenzen M."/>
            <person name="Richards S."/>
            <person name="Roth S."/>
            <person name="Schroder R."/>
            <person name="Tautz D."/>
            <person name="Zdobnov E.M."/>
            <person name="Muzny D."/>
            <person name="Gibbs R.A."/>
            <person name="Weinstock G.M."/>
            <person name="Attaway T."/>
            <person name="Bell S."/>
            <person name="Buhay C.J."/>
            <person name="Chandrabose M.N."/>
            <person name="Chavez D."/>
            <person name="Clerk-Blankenburg K.P."/>
            <person name="Cree A."/>
            <person name="Dao M."/>
            <person name="Davis C."/>
            <person name="Chacko J."/>
            <person name="Dinh H."/>
            <person name="Dugan-Rocha S."/>
            <person name="Fowler G."/>
            <person name="Garner T.T."/>
            <person name="Garnes J."/>
            <person name="Gnirke A."/>
            <person name="Hawes A."/>
            <person name="Hernandez J."/>
            <person name="Hines S."/>
            <person name="Holder M."/>
            <person name="Hume J."/>
            <person name="Jhangiani S.N."/>
            <person name="Joshi V."/>
            <person name="Khan Z.M."/>
            <person name="Jackson L."/>
            <person name="Kovar C."/>
            <person name="Kowis A."/>
            <person name="Lee S."/>
            <person name="Lewis L.R."/>
            <person name="Margolis J."/>
            <person name="Morgan M."/>
            <person name="Nazareth L.V."/>
            <person name="Nguyen N."/>
            <person name="Okwuonu G."/>
            <person name="Parker D."/>
            <person name="Richards S."/>
            <person name="Ruiz S.J."/>
            <person name="Santibanez J."/>
            <person name="Savard J."/>
            <person name="Scherer S.E."/>
            <person name="Schneider B."/>
            <person name="Sodergren E."/>
            <person name="Tautz D."/>
            <person name="Vattahil S."/>
            <person name="Villasana D."/>
            <person name="White C.S."/>
            <person name="Wright R."/>
            <person name="Park Y."/>
            <person name="Beeman R.W."/>
            <person name="Lord J."/>
            <person name="Oppert B."/>
            <person name="Lorenzen M."/>
            <person name="Brown S."/>
            <person name="Wang L."/>
            <person name="Savard J."/>
            <person name="Tautz D."/>
            <person name="Richards S."/>
            <person name="Weinstock G."/>
            <person name="Gibbs R.A."/>
            <person name="Liu Y."/>
            <person name="Worley K."/>
            <person name="Weinstock G."/>
            <person name="Elsik C.G."/>
            <person name="Reese J.T."/>
            <person name="Elhaik E."/>
            <person name="Landan G."/>
            <person name="Graur D."/>
            <person name="Arensburger P."/>
            <person name="Atkinson P."/>
            <person name="Beeman R.W."/>
            <person name="Beidler J."/>
            <person name="Brown S.J."/>
            <person name="Demuth J.P."/>
            <person name="Drury D.W."/>
            <person name="Du Y.Z."/>
            <person name="Fujiwara H."/>
            <person name="Lorenzen M."/>
            <person name="Maselli V."/>
            <person name="Osanai M."/>
            <person name="Park Y."/>
            <person name="Robertson H.M."/>
            <person name="Tu Z."/>
            <person name="Wang J.J."/>
            <person name="Wang S."/>
            <person name="Richards S."/>
            <person name="Song H."/>
            <person name="Zhang L."/>
            <person name="Sodergren E."/>
            <person name="Werner D."/>
            <person name="Stanke M."/>
            <person name="Morgenstern B."/>
            <person name="Solovyev V."/>
            <person name="Kosarev P."/>
            <person name="Brown G."/>
            <person name="Chen H.C."/>
            <person name="Ermolaeva O."/>
            <person name="Hlavina W."/>
            <person name="Kapustin Y."/>
            <person name="Kiryutin B."/>
            <person name="Kitts P."/>
            <person name="Maglott D."/>
            <person name="Pruitt K."/>
            <person name="Sapojnikov V."/>
            <person name="Souvorov A."/>
            <person name="Mackey A.J."/>
            <person name="Waterhouse R.M."/>
            <person name="Wyder S."/>
            <person name="Zdobnov E.M."/>
            <person name="Zdobnov E.M."/>
            <person name="Wyder S."/>
            <person name="Kriventseva E.V."/>
            <person name="Kadowaki T."/>
            <person name="Bork P."/>
            <person name="Aranda M."/>
            <person name="Bao R."/>
            <person name="Beermann A."/>
            <person name="Berns N."/>
            <person name="Bolognesi R."/>
            <person name="Bonneton F."/>
            <person name="Bopp D."/>
            <person name="Brown S.J."/>
            <person name="Bucher G."/>
            <person name="Butts T."/>
            <person name="Chaumot A."/>
            <person name="Denell R.E."/>
            <person name="Ferrier D.E."/>
            <person name="Friedrich M."/>
            <person name="Gordon C.M."/>
            <person name="Jindra M."/>
            <person name="Klingler M."/>
            <person name="Lan Q."/>
            <person name="Lattorff H.M."/>
            <person name="Laudet V."/>
            <person name="von Levetsow C."/>
            <person name="Liu Z."/>
            <person name="Lutz R."/>
            <person name="Lynch J.A."/>
            <person name="da Fonseca R.N."/>
            <person name="Posnien N."/>
            <person name="Reuter R."/>
            <person name="Roth S."/>
            <person name="Savard J."/>
            <person name="Schinko J.B."/>
            <person name="Schmitt C."/>
            <person name="Schoppmeier M."/>
            <person name="Schroder R."/>
            <person name="Shippy T.D."/>
            <person name="Simonnet F."/>
            <person name="Marques-Souza H."/>
            <person name="Tautz D."/>
            <person name="Tomoyasu Y."/>
            <person name="Trauner J."/>
            <person name="Van der Zee M."/>
            <person name="Vervoort M."/>
            <person name="Wittkopp N."/>
            <person name="Wimmer E.A."/>
            <person name="Yang X."/>
            <person name="Jones A.K."/>
            <person name="Sattelle D.B."/>
            <person name="Ebert P.R."/>
            <person name="Nelson D."/>
            <person name="Scott J.G."/>
            <person name="Beeman R.W."/>
            <person name="Muthukrishnan S."/>
            <person name="Kramer K.J."/>
            <person name="Arakane Y."/>
            <person name="Beeman R.W."/>
            <person name="Zhu Q."/>
            <person name="Hogenkamp D."/>
            <person name="Dixit R."/>
            <person name="Oppert B."/>
            <person name="Jiang H."/>
            <person name="Zou Z."/>
            <person name="Marshall J."/>
            <person name="Elpidina E."/>
            <person name="Vinokurov K."/>
            <person name="Oppert C."/>
            <person name="Zou Z."/>
            <person name="Evans J."/>
            <person name="Lu Z."/>
            <person name="Zhao P."/>
            <person name="Sumathipala N."/>
            <person name="Altincicek B."/>
            <person name="Vilcinskas A."/>
            <person name="Williams M."/>
            <person name="Hultmark D."/>
            <person name="Hetru C."/>
            <person name="Jiang H."/>
            <person name="Grimmelikhuijzen C.J."/>
            <person name="Hauser F."/>
            <person name="Cazzamali G."/>
            <person name="Williamson M."/>
            <person name="Park Y."/>
            <person name="Li B."/>
            <person name="Tanaka Y."/>
            <person name="Predel R."/>
            <person name="Neupert S."/>
            <person name="Schachtner J."/>
            <person name="Verleyen P."/>
            <person name="Raible F."/>
            <person name="Bork P."/>
            <person name="Friedrich M."/>
            <person name="Walden K.K."/>
            <person name="Robertson H.M."/>
            <person name="Angeli S."/>
            <person name="Foret S."/>
            <person name="Bucher G."/>
            <person name="Schuetz S."/>
            <person name="Maleszka R."/>
            <person name="Wimmer E.A."/>
            <person name="Beeman R.W."/>
            <person name="Lorenzen M."/>
            <person name="Tomoyasu Y."/>
            <person name="Miller S.C."/>
            <person name="Grossmann D."/>
            <person name="Bucher G."/>
        </authorList>
    </citation>
    <scope>NUCLEOTIDE SEQUENCE [LARGE SCALE GENOMIC DNA]</scope>
    <source>
        <strain evidence="1 2">Georgia GA2</strain>
    </source>
</reference>
<protein>
    <submittedName>
        <fullName evidence="1">Uncharacterized protein</fullName>
    </submittedName>
</protein>
<keyword evidence="2" id="KW-1185">Reference proteome</keyword>
<reference evidence="1 2" key="2">
    <citation type="journal article" date="2010" name="Nucleic Acids Res.">
        <title>BeetleBase in 2010: revisions to provide comprehensive genomic information for Tribolium castaneum.</title>
        <authorList>
            <person name="Kim H.S."/>
            <person name="Murphy T."/>
            <person name="Xia J."/>
            <person name="Caragea D."/>
            <person name="Park Y."/>
            <person name="Beeman R.W."/>
            <person name="Lorenzen M.D."/>
            <person name="Butcher S."/>
            <person name="Manak J.R."/>
            <person name="Brown S.J."/>
        </authorList>
    </citation>
    <scope>GENOME REANNOTATION</scope>
    <source>
        <strain evidence="1 2">Georgia GA2</strain>
    </source>
</reference>
<dbReference type="InParanoid" id="A0A139WK55"/>
<evidence type="ECO:0000313" key="2">
    <source>
        <dbReference type="Proteomes" id="UP000007266"/>
    </source>
</evidence>
<organism evidence="1 2">
    <name type="scientific">Tribolium castaneum</name>
    <name type="common">Red flour beetle</name>
    <dbReference type="NCBI Taxonomy" id="7070"/>
    <lineage>
        <taxon>Eukaryota</taxon>
        <taxon>Metazoa</taxon>
        <taxon>Ecdysozoa</taxon>
        <taxon>Arthropoda</taxon>
        <taxon>Hexapoda</taxon>
        <taxon>Insecta</taxon>
        <taxon>Pterygota</taxon>
        <taxon>Neoptera</taxon>
        <taxon>Endopterygota</taxon>
        <taxon>Coleoptera</taxon>
        <taxon>Polyphaga</taxon>
        <taxon>Cucujiformia</taxon>
        <taxon>Tenebrionidae</taxon>
        <taxon>Tenebrionidae incertae sedis</taxon>
        <taxon>Tribolium</taxon>
    </lineage>
</organism>
<dbReference type="AlphaFoldDB" id="A0A139WK55"/>
<dbReference type="EMBL" id="KQ971338">
    <property type="protein sequence ID" value="KYB28175.1"/>
    <property type="molecule type" value="Genomic_DNA"/>
</dbReference>
<dbReference type="Proteomes" id="UP000007266">
    <property type="component" value="Linkage group 4"/>
</dbReference>
<sequence>MQTQFLKNGNPTHIKQFVDKGIANEMLTTKSEGR</sequence>